<dbReference type="VEuPathDB" id="FungiDB:A1O9_01745"/>
<dbReference type="FunFam" id="3.40.50.720:FF:000084">
    <property type="entry name" value="Short-chain dehydrogenase reductase"/>
    <property type="match status" value="1"/>
</dbReference>
<protein>
    <recommendedName>
        <fullName evidence="6">3-oxoacyl-[acyl-carrier protein] reductase</fullName>
    </recommendedName>
</protein>
<keyword evidence="3" id="KW-0560">Oxidoreductase</keyword>
<dbReference type="CDD" id="cd05233">
    <property type="entry name" value="SDR_c"/>
    <property type="match status" value="1"/>
</dbReference>
<comment type="caution">
    <text evidence="4">The sequence shown here is derived from an EMBL/GenBank/DDBJ whole genome shotgun (WGS) entry which is preliminary data.</text>
</comment>
<dbReference type="InterPro" id="IPR002347">
    <property type="entry name" value="SDR_fam"/>
</dbReference>
<dbReference type="PRINTS" id="PR00081">
    <property type="entry name" value="GDHRDH"/>
</dbReference>
<dbReference type="Gene3D" id="3.40.50.720">
    <property type="entry name" value="NAD(P)-binding Rossmann-like Domain"/>
    <property type="match status" value="1"/>
</dbReference>
<dbReference type="PANTHER" id="PTHR24321">
    <property type="entry name" value="DEHYDROGENASES, SHORT CHAIN"/>
    <property type="match status" value="1"/>
</dbReference>
<dbReference type="Pfam" id="PF13561">
    <property type="entry name" value="adh_short_C2"/>
    <property type="match status" value="1"/>
</dbReference>
<organism evidence="4 5">
    <name type="scientific">Exophiala aquamarina CBS 119918</name>
    <dbReference type="NCBI Taxonomy" id="1182545"/>
    <lineage>
        <taxon>Eukaryota</taxon>
        <taxon>Fungi</taxon>
        <taxon>Dikarya</taxon>
        <taxon>Ascomycota</taxon>
        <taxon>Pezizomycotina</taxon>
        <taxon>Eurotiomycetes</taxon>
        <taxon>Chaetothyriomycetidae</taxon>
        <taxon>Chaetothyriales</taxon>
        <taxon>Herpotrichiellaceae</taxon>
        <taxon>Exophiala</taxon>
    </lineage>
</organism>
<reference evidence="4 5" key="1">
    <citation type="submission" date="2013-03" db="EMBL/GenBank/DDBJ databases">
        <title>The Genome Sequence of Exophiala aquamarina CBS 119918.</title>
        <authorList>
            <consortium name="The Broad Institute Genomics Platform"/>
            <person name="Cuomo C."/>
            <person name="de Hoog S."/>
            <person name="Gorbushina A."/>
            <person name="Walker B."/>
            <person name="Young S.K."/>
            <person name="Zeng Q."/>
            <person name="Gargeya S."/>
            <person name="Fitzgerald M."/>
            <person name="Haas B."/>
            <person name="Abouelleil A."/>
            <person name="Allen A.W."/>
            <person name="Alvarado L."/>
            <person name="Arachchi H.M."/>
            <person name="Berlin A.M."/>
            <person name="Chapman S.B."/>
            <person name="Gainer-Dewar J."/>
            <person name="Goldberg J."/>
            <person name="Griggs A."/>
            <person name="Gujja S."/>
            <person name="Hansen M."/>
            <person name="Howarth C."/>
            <person name="Imamovic A."/>
            <person name="Ireland A."/>
            <person name="Larimer J."/>
            <person name="McCowan C."/>
            <person name="Murphy C."/>
            <person name="Pearson M."/>
            <person name="Poon T.W."/>
            <person name="Priest M."/>
            <person name="Roberts A."/>
            <person name="Saif S."/>
            <person name="Shea T."/>
            <person name="Sisk P."/>
            <person name="Sykes S."/>
            <person name="Wortman J."/>
            <person name="Nusbaum C."/>
            <person name="Birren B."/>
        </authorList>
    </citation>
    <scope>NUCLEOTIDE SEQUENCE [LARGE SCALE GENOMIC DNA]</scope>
    <source>
        <strain evidence="4 5">CBS 119918</strain>
    </source>
</reference>
<dbReference type="PROSITE" id="PS00061">
    <property type="entry name" value="ADH_SHORT"/>
    <property type="match status" value="1"/>
</dbReference>
<evidence type="ECO:0000313" key="4">
    <source>
        <dbReference type="EMBL" id="KEF63767.1"/>
    </source>
</evidence>
<evidence type="ECO:0000256" key="2">
    <source>
        <dbReference type="ARBA" id="ARBA00022857"/>
    </source>
</evidence>
<comment type="similarity">
    <text evidence="1">Belongs to the short-chain dehydrogenases/reductases (SDR) family.</text>
</comment>
<dbReference type="PANTHER" id="PTHR24321:SF8">
    <property type="entry name" value="ESTRADIOL 17-BETA-DEHYDROGENASE 8-RELATED"/>
    <property type="match status" value="1"/>
</dbReference>
<dbReference type="InterPro" id="IPR036291">
    <property type="entry name" value="NAD(P)-bd_dom_sf"/>
</dbReference>
<dbReference type="EMBL" id="AMGV01000001">
    <property type="protein sequence ID" value="KEF63767.1"/>
    <property type="molecule type" value="Genomic_DNA"/>
</dbReference>
<dbReference type="InterPro" id="IPR020904">
    <property type="entry name" value="Sc_DH/Rdtase_CS"/>
</dbReference>
<dbReference type="HOGENOM" id="CLU_010194_1_0_1"/>
<dbReference type="Proteomes" id="UP000027920">
    <property type="component" value="Unassembled WGS sequence"/>
</dbReference>
<evidence type="ECO:0000256" key="1">
    <source>
        <dbReference type="ARBA" id="ARBA00006484"/>
    </source>
</evidence>
<accession>A0A072PVN4</accession>
<dbReference type="STRING" id="1182545.A0A072PVN4"/>
<dbReference type="AlphaFoldDB" id="A0A072PVN4"/>
<keyword evidence="5" id="KW-1185">Reference proteome</keyword>
<dbReference type="GeneID" id="25276691"/>
<evidence type="ECO:0000313" key="5">
    <source>
        <dbReference type="Proteomes" id="UP000027920"/>
    </source>
</evidence>
<proteinExistence type="inferred from homology"/>
<dbReference type="SUPFAM" id="SSF51735">
    <property type="entry name" value="NAD(P)-binding Rossmann-fold domains"/>
    <property type="match status" value="1"/>
</dbReference>
<evidence type="ECO:0008006" key="6">
    <source>
        <dbReference type="Google" id="ProtNLM"/>
    </source>
</evidence>
<dbReference type="RefSeq" id="XP_013266357.1">
    <property type="nucleotide sequence ID" value="XM_013410903.1"/>
</dbReference>
<dbReference type="OrthoDB" id="1669814at2759"/>
<gene>
    <name evidence="4" type="ORF">A1O9_01745</name>
</gene>
<name>A0A072PVN4_9EURO</name>
<sequence length="241" mass="25608">MSDFKGKVVAITGAGSGQGRILAQLLAQRGALVSLADVNEKGLAETIQSLENSSSHLSTVVDVRKSASVDSWISSTIEKFGKLDGAANWAGVIRINPVVEETDENWNFVMDVNSTGVFNCIRAQLRVMKDGASIVSAASTEGQIGWPTFAAYCASKHAVIGLTRSAAKEHVGIRINCVAPGCTDTPMMANDTVENSDEIRAQVQKRKANPIEIMRVAAFLLSDEASFVTGAVYNVDGGWVC</sequence>
<evidence type="ECO:0000256" key="3">
    <source>
        <dbReference type="ARBA" id="ARBA00023002"/>
    </source>
</evidence>
<keyword evidence="2" id="KW-0521">NADP</keyword>
<dbReference type="GO" id="GO:0016491">
    <property type="term" value="F:oxidoreductase activity"/>
    <property type="evidence" value="ECO:0007669"/>
    <property type="project" value="UniProtKB-KW"/>
</dbReference>